<proteinExistence type="predicted"/>
<dbReference type="EMBL" id="MLJW01002529">
    <property type="protein sequence ID" value="OIQ74378.1"/>
    <property type="molecule type" value="Genomic_DNA"/>
</dbReference>
<evidence type="ECO:0000256" key="1">
    <source>
        <dbReference type="SAM" id="MobiDB-lite"/>
    </source>
</evidence>
<gene>
    <name evidence="3" type="ORF">GALL_439700</name>
</gene>
<reference evidence="3" key="1">
    <citation type="submission" date="2016-10" db="EMBL/GenBank/DDBJ databases">
        <title>Sequence of Gallionella enrichment culture.</title>
        <authorList>
            <person name="Poehlein A."/>
            <person name="Muehling M."/>
            <person name="Daniel R."/>
        </authorList>
    </citation>
    <scope>NUCLEOTIDE SEQUENCE</scope>
</reference>
<dbReference type="AlphaFoldDB" id="A0A1J5PTB9"/>
<feature type="compositionally biased region" description="Low complexity" evidence="1">
    <location>
        <begin position="236"/>
        <end position="255"/>
    </location>
</feature>
<accession>A0A1J5PTB9</accession>
<protein>
    <submittedName>
        <fullName evidence="3">Relaxase/mobilization nuclease domain protein</fullName>
    </submittedName>
</protein>
<feature type="region of interest" description="Disordered" evidence="1">
    <location>
        <begin position="230"/>
        <end position="280"/>
    </location>
</feature>
<name>A0A1J5PTB9_9ZZZZ</name>
<dbReference type="InterPro" id="IPR005094">
    <property type="entry name" value="Endonuclease_MobA/VirD2"/>
</dbReference>
<organism evidence="3">
    <name type="scientific">mine drainage metagenome</name>
    <dbReference type="NCBI Taxonomy" id="410659"/>
    <lineage>
        <taxon>unclassified sequences</taxon>
        <taxon>metagenomes</taxon>
        <taxon>ecological metagenomes</taxon>
    </lineage>
</organism>
<evidence type="ECO:0000313" key="3">
    <source>
        <dbReference type="EMBL" id="OIQ74378.1"/>
    </source>
</evidence>
<sequence length="280" mass="30822">MSTHPVISKITKGSSFAGALKYDREKAGAELLETNCAGQEWNTIAAEMETVAASNQRTTKPVFHVSLSLEEGQTLTLEQWQKAGAIYRKEMGFGDRQFVLTKHTDTKHSHVHMVINRIDTAGKGWSDSMERVRSAAACRQIERELGLKATLTQIPGRFEQVKKDLAEAIKEAQGKGLAGLEESLKERGYQVIENRSKTTGRLAGISIKSESDGKTWKASELQPGGLRSIEKQLSGQQQQARRPAASQAPAQSAAQKVTSGLIREITQTQRSKSHEQEHTL</sequence>
<feature type="domain" description="MobA/VirD2-like nuclease" evidence="2">
    <location>
        <begin position="25"/>
        <end position="147"/>
    </location>
</feature>
<evidence type="ECO:0000259" key="2">
    <source>
        <dbReference type="Pfam" id="PF03432"/>
    </source>
</evidence>
<comment type="caution">
    <text evidence="3">The sequence shown here is derived from an EMBL/GenBank/DDBJ whole genome shotgun (WGS) entry which is preliminary data.</text>
</comment>
<dbReference type="Pfam" id="PF03432">
    <property type="entry name" value="Relaxase"/>
    <property type="match status" value="1"/>
</dbReference>